<dbReference type="Gene3D" id="3.60.15.10">
    <property type="entry name" value="Ribonuclease Z/Hydroxyacylglutathione hydrolase-like"/>
    <property type="match status" value="1"/>
</dbReference>
<dbReference type="Proteomes" id="UP000695562">
    <property type="component" value="Unassembled WGS sequence"/>
</dbReference>
<comment type="caution">
    <text evidence="2">The sequence shown here is derived from an EMBL/GenBank/DDBJ whole genome shotgun (WGS) entry which is preliminary data.</text>
</comment>
<dbReference type="EMBL" id="AJWJ01000519">
    <property type="protein sequence ID" value="KAF2070248.1"/>
    <property type="molecule type" value="Genomic_DNA"/>
</dbReference>
<dbReference type="AlphaFoldDB" id="A0A8J4PMZ8"/>
<protein>
    <recommendedName>
        <fullName evidence="4">Metallo-beta-lactamase domain-containing protein</fullName>
    </recommendedName>
</protein>
<reference evidence="2" key="1">
    <citation type="submission" date="2020-01" db="EMBL/GenBank/DDBJ databases">
        <title>Development of genomics and gene disruption for Polysphondylium violaceum indicates a role for the polyketide synthase stlB in stalk morphogenesis.</title>
        <authorList>
            <person name="Narita B."/>
            <person name="Kawabe Y."/>
            <person name="Kin K."/>
            <person name="Saito T."/>
            <person name="Gibbs R."/>
            <person name="Kuspa A."/>
            <person name="Muzny D."/>
            <person name="Queller D."/>
            <person name="Richards S."/>
            <person name="Strassman J."/>
            <person name="Sucgang R."/>
            <person name="Worley K."/>
            <person name="Schaap P."/>
        </authorList>
    </citation>
    <scope>NUCLEOTIDE SEQUENCE</scope>
    <source>
        <strain evidence="2">QSvi11</strain>
    </source>
</reference>
<evidence type="ECO:0000313" key="3">
    <source>
        <dbReference type="Proteomes" id="UP000695562"/>
    </source>
</evidence>
<dbReference type="InterPro" id="IPR036866">
    <property type="entry name" value="RibonucZ/Hydroxyglut_hydro"/>
</dbReference>
<gene>
    <name evidence="2" type="ORF">CYY_008431</name>
</gene>
<dbReference type="SUPFAM" id="SSF56281">
    <property type="entry name" value="Metallo-hydrolase/oxidoreductase"/>
    <property type="match status" value="1"/>
</dbReference>
<proteinExistence type="predicted"/>
<name>A0A8J4PMZ8_9MYCE</name>
<organism evidence="2 3">
    <name type="scientific">Polysphondylium violaceum</name>
    <dbReference type="NCBI Taxonomy" id="133409"/>
    <lineage>
        <taxon>Eukaryota</taxon>
        <taxon>Amoebozoa</taxon>
        <taxon>Evosea</taxon>
        <taxon>Eumycetozoa</taxon>
        <taxon>Dictyostelia</taxon>
        <taxon>Dictyosteliales</taxon>
        <taxon>Dictyosteliaceae</taxon>
        <taxon>Polysphondylium</taxon>
    </lineage>
</organism>
<keyword evidence="3" id="KW-1185">Reference proteome</keyword>
<feature type="region of interest" description="Disordered" evidence="1">
    <location>
        <begin position="92"/>
        <end position="112"/>
    </location>
</feature>
<feature type="region of interest" description="Disordered" evidence="1">
    <location>
        <begin position="1"/>
        <end position="22"/>
    </location>
</feature>
<evidence type="ECO:0008006" key="4">
    <source>
        <dbReference type="Google" id="ProtNLM"/>
    </source>
</evidence>
<evidence type="ECO:0000313" key="2">
    <source>
        <dbReference type="EMBL" id="KAF2070248.1"/>
    </source>
</evidence>
<sequence length="381" mass="43438">MKGEENFESNSNDEEDSDDYNPIPEERELQVTCIECKLVSLALFELQEVSPVDHSTSNFLYFSSELCKKCNTPNNASYDRTYDVCKTDCSDQVSDDDSMPEENTHDFSSDTEDVENASFSSVNQGKGDCSILVVGQCLIIYDFGFKKEWPTLEKILQTLIPHIPQPHFAILILSHNDKDHKGNLENTIEFLNDQQFKVYLIARENENHMQVTNILSTDNDILSIHLSKNFYIKVHCPPNNGNENKKSLVAVIGNKDKIVVLTGDQYQDIIKKVLYMYKKKSIDLYQFPHHASLKQINDDSFSTSKYYLVSGTPLYDQNSNNNRGRNASCQIFCLKTIVKKKIQCTLILTQPRLSPEMTNYAAQNNIKILEVESCESFSLLG</sequence>
<evidence type="ECO:0000256" key="1">
    <source>
        <dbReference type="SAM" id="MobiDB-lite"/>
    </source>
</evidence>
<accession>A0A8J4PMZ8</accession>